<evidence type="ECO:0000256" key="1">
    <source>
        <dbReference type="ARBA" id="ARBA00004418"/>
    </source>
</evidence>
<keyword evidence="8" id="KW-0249">Electron transport</keyword>
<feature type="domain" description="Cytochrome c" evidence="14">
    <location>
        <begin position="207"/>
        <end position="324"/>
    </location>
</feature>
<keyword evidence="6 13" id="KW-0732">Signal</keyword>
<dbReference type="PIRSF" id="PIRSF000294">
    <property type="entry name" value="Cytochrome-c_peroxidase"/>
    <property type="match status" value="1"/>
</dbReference>
<dbReference type="GO" id="GO:0042597">
    <property type="term" value="C:periplasmic space"/>
    <property type="evidence" value="ECO:0007669"/>
    <property type="project" value="UniProtKB-SubCell"/>
</dbReference>
<evidence type="ECO:0000256" key="4">
    <source>
        <dbReference type="ARBA" id="ARBA00022617"/>
    </source>
</evidence>
<dbReference type="GO" id="GO:0046872">
    <property type="term" value="F:metal ion binding"/>
    <property type="evidence" value="ECO:0007669"/>
    <property type="project" value="UniProtKB-KW"/>
</dbReference>
<feature type="binding site" description="covalent" evidence="11">
    <location>
        <position position="221"/>
    </location>
    <ligand>
        <name>heme c</name>
        <dbReference type="ChEBI" id="CHEBI:61717"/>
        <label>2</label>
    </ligand>
</feature>
<dbReference type="PANTHER" id="PTHR30600">
    <property type="entry name" value="CYTOCHROME C PEROXIDASE-RELATED"/>
    <property type="match status" value="1"/>
</dbReference>
<keyword evidence="16" id="KW-1185">Reference proteome</keyword>
<evidence type="ECO:0000256" key="6">
    <source>
        <dbReference type="ARBA" id="ARBA00022729"/>
    </source>
</evidence>
<evidence type="ECO:0000259" key="14">
    <source>
        <dbReference type="PROSITE" id="PS51007"/>
    </source>
</evidence>
<evidence type="ECO:0000256" key="7">
    <source>
        <dbReference type="ARBA" id="ARBA00022764"/>
    </source>
</evidence>
<sequence>MTRLGVWFLGVGTGVLLAASGASADELRDQAKDLFPPVPAKVAHVRGQPVTSGQIDLGRMLFFDPRLSASHVISCNTCHNVGTGGADNVPTSIGHAWQQGPRNSPTVLNSVFNVAQFWDGRAADLREQAKGPVQAGVEMANTPDRVVATLKSMPAYEAAFEKAFPDAPDAVTFDNMALAIEAFETTLVTPNSRYDQFVQGDDHALNQEERRGLQVFIDSGCSGCHYSSNFGGQDYFPFGVVEKPGAEILPEKDKGRFSVTQTATDEYVFRAAPLRNVELTAPYFHSGQVWDLKQAVGVMATAQLGTEMPEGDIDAIVAFLKTLTGERPEIDYPVLPVSTEATPKPDFGSLPTK</sequence>
<comment type="subcellular location">
    <subcellularLocation>
        <location evidence="1">Periplasm</location>
    </subcellularLocation>
</comment>
<dbReference type="PROSITE" id="PS51007">
    <property type="entry name" value="CYTC"/>
    <property type="match status" value="2"/>
</dbReference>
<dbReference type="GO" id="GO:0004130">
    <property type="term" value="F:cytochrome-c peroxidase activity"/>
    <property type="evidence" value="ECO:0007669"/>
    <property type="project" value="TreeGrafter"/>
</dbReference>
<feature type="domain" description="Cytochrome c" evidence="14">
    <location>
        <begin position="53"/>
        <end position="161"/>
    </location>
</feature>
<reference evidence="16" key="1">
    <citation type="submission" date="2017-02" db="EMBL/GenBank/DDBJ databases">
        <authorList>
            <person name="Varghese N."/>
            <person name="Submissions S."/>
        </authorList>
    </citation>
    <scope>NUCLEOTIDE SEQUENCE [LARGE SCALE GENOMIC DNA]</scope>
    <source>
        <strain evidence="16">USBA 369</strain>
    </source>
</reference>
<dbReference type="Gene3D" id="1.10.760.10">
    <property type="entry name" value="Cytochrome c-like domain"/>
    <property type="match status" value="2"/>
</dbReference>
<evidence type="ECO:0000256" key="13">
    <source>
        <dbReference type="SAM" id="SignalP"/>
    </source>
</evidence>
<keyword evidence="9" id="KW-0560">Oxidoreductase</keyword>
<evidence type="ECO:0000256" key="8">
    <source>
        <dbReference type="ARBA" id="ARBA00022982"/>
    </source>
</evidence>
<feature type="signal peptide" evidence="13">
    <location>
        <begin position="1"/>
        <end position="24"/>
    </location>
</feature>
<feature type="binding site" description="covalent" evidence="11">
    <location>
        <position position="78"/>
    </location>
    <ligand>
        <name>heme c</name>
        <dbReference type="ChEBI" id="CHEBI:61717"/>
        <label>1</label>
    </ligand>
</feature>
<dbReference type="InterPro" id="IPR004852">
    <property type="entry name" value="Di-haem_cyt_c_peroxidsae"/>
</dbReference>
<feature type="binding site" description="axial binding residue" evidence="12">
    <location>
        <position position="225"/>
    </location>
    <ligand>
        <name>heme c</name>
        <dbReference type="ChEBI" id="CHEBI:61717"/>
        <label>2</label>
    </ligand>
    <ligandPart>
        <name>Fe</name>
        <dbReference type="ChEBI" id="CHEBI:18248"/>
    </ligandPart>
</feature>
<evidence type="ECO:0000256" key="2">
    <source>
        <dbReference type="ARBA" id="ARBA00022448"/>
    </source>
</evidence>
<evidence type="ECO:0000256" key="11">
    <source>
        <dbReference type="PIRSR" id="PIRSR000294-1"/>
    </source>
</evidence>
<dbReference type="EMBL" id="FUXL01000003">
    <property type="protein sequence ID" value="SJZ80304.1"/>
    <property type="molecule type" value="Genomic_DNA"/>
</dbReference>
<dbReference type="InterPro" id="IPR036909">
    <property type="entry name" value="Cyt_c-like_dom_sf"/>
</dbReference>
<feature type="binding site" description="covalent" evidence="11">
    <location>
        <position position="75"/>
    </location>
    <ligand>
        <name>heme c</name>
        <dbReference type="ChEBI" id="CHEBI:61717"/>
        <label>1</label>
    </ligand>
</feature>
<evidence type="ECO:0000313" key="16">
    <source>
        <dbReference type="Proteomes" id="UP000190135"/>
    </source>
</evidence>
<dbReference type="InterPro" id="IPR026259">
    <property type="entry name" value="MauG/Cytc_peroxidase"/>
</dbReference>
<gene>
    <name evidence="15" type="ORF">SAMN05428963_10393</name>
</gene>
<dbReference type="AlphaFoldDB" id="A0A1T4NM68"/>
<keyword evidence="4 11" id="KW-0349">Heme</keyword>
<feature type="chain" id="PRO_5013046564" evidence="13">
    <location>
        <begin position="25"/>
        <end position="353"/>
    </location>
</feature>
<proteinExistence type="predicted"/>
<dbReference type="PANTHER" id="PTHR30600:SF7">
    <property type="entry name" value="CYTOCHROME C PEROXIDASE-RELATED"/>
    <property type="match status" value="1"/>
</dbReference>
<keyword evidence="5 12" id="KW-0479">Metal-binding</keyword>
<organism evidence="15 16">
    <name type="scientific">Consotaella salsifontis</name>
    <dbReference type="NCBI Taxonomy" id="1365950"/>
    <lineage>
        <taxon>Bacteria</taxon>
        <taxon>Pseudomonadati</taxon>
        <taxon>Pseudomonadota</taxon>
        <taxon>Alphaproteobacteria</taxon>
        <taxon>Hyphomicrobiales</taxon>
        <taxon>Aurantimonadaceae</taxon>
        <taxon>Consotaella</taxon>
    </lineage>
</organism>
<keyword evidence="10 12" id="KW-0408">Iron</keyword>
<evidence type="ECO:0000256" key="5">
    <source>
        <dbReference type="ARBA" id="ARBA00022723"/>
    </source>
</evidence>
<dbReference type="InterPro" id="IPR051395">
    <property type="entry name" value="Cytochrome_c_Peroxidase/MauG"/>
</dbReference>
<dbReference type="SUPFAM" id="SSF46626">
    <property type="entry name" value="Cytochrome c"/>
    <property type="match status" value="2"/>
</dbReference>
<keyword evidence="3 15" id="KW-0575">Peroxidase</keyword>
<feature type="binding site" description="axial binding residue" evidence="12">
    <location>
        <position position="95"/>
    </location>
    <ligand>
        <name>heme c</name>
        <dbReference type="ChEBI" id="CHEBI:61717"/>
        <label>1</label>
    </ligand>
    <ligandPart>
        <name>Fe</name>
        <dbReference type="ChEBI" id="CHEBI:18248"/>
    </ligandPart>
</feature>
<dbReference type="RefSeq" id="WP_078707214.1">
    <property type="nucleotide sequence ID" value="NZ_FUXL01000003.1"/>
</dbReference>
<evidence type="ECO:0000256" key="12">
    <source>
        <dbReference type="PIRSR" id="PIRSR000294-2"/>
    </source>
</evidence>
<keyword evidence="2" id="KW-0813">Transport</keyword>
<dbReference type="Proteomes" id="UP000190135">
    <property type="component" value="Unassembled WGS sequence"/>
</dbReference>
<feature type="binding site" description="axial binding residue" evidence="12">
    <location>
        <position position="79"/>
    </location>
    <ligand>
        <name>heme c</name>
        <dbReference type="ChEBI" id="CHEBI:61717"/>
        <label>1</label>
    </ligand>
    <ligandPart>
        <name>Fe</name>
        <dbReference type="ChEBI" id="CHEBI:18248"/>
    </ligandPart>
</feature>
<dbReference type="OrthoDB" id="9805202at2"/>
<feature type="binding site" description="axial binding residue" evidence="12">
    <location>
        <position position="299"/>
    </location>
    <ligand>
        <name>heme c</name>
        <dbReference type="ChEBI" id="CHEBI:61717"/>
        <label>2</label>
    </ligand>
    <ligandPart>
        <name>Fe</name>
        <dbReference type="ChEBI" id="CHEBI:18248"/>
    </ligandPart>
</feature>
<feature type="binding site" description="covalent" evidence="11">
    <location>
        <position position="224"/>
    </location>
    <ligand>
        <name>heme c</name>
        <dbReference type="ChEBI" id="CHEBI:61717"/>
        <label>2</label>
    </ligand>
</feature>
<dbReference type="InterPro" id="IPR009056">
    <property type="entry name" value="Cyt_c-like_dom"/>
</dbReference>
<dbReference type="STRING" id="1365950.SAMN05428963_10393"/>
<evidence type="ECO:0000313" key="15">
    <source>
        <dbReference type="EMBL" id="SJZ80304.1"/>
    </source>
</evidence>
<comment type="cofactor">
    <cofactor evidence="11">
        <name>heme</name>
        <dbReference type="ChEBI" id="CHEBI:30413"/>
    </cofactor>
    <text evidence="11">Binds 2 heme groups.</text>
</comment>
<dbReference type="GO" id="GO:0009055">
    <property type="term" value="F:electron transfer activity"/>
    <property type="evidence" value="ECO:0007669"/>
    <property type="project" value="InterPro"/>
</dbReference>
<protein>
    <submittedName>
        <fullName evidence="15">Cytochrome c peroxidase</fullName>
    </submittedName>
</protein>
<dbReference type="Pfam" id="PF03150">
    <property type="entry name" value="CCP_MauG"/>
    <property type="match status" value="1"/>
</dbReference>
<name>A0A1T4NM68_9HYPH</name>
<accession>A0A1T4NM68</accession>
<comment type="PTM">
    <text evidence="11">Binds 2 heme groups per subunit.</text>
</comment>
<evidence type="ECO:0000256" key="3">
    <source>
        <dbReference type="ARBA" id="ARBA00022559"/>
    </source>
</evidence>
<keyword evidence="7" id="KW-0574">Periplasm</keyword>
<evidence type="ECO:0000256" key="10">
    <source>
        <dbReference type="ARBA" id="ARBA00023004"/>
    </source>
</evidence>
<dbReference type="FunFam" id="1.10.760.10:FF:000004">
    <property type="entry name" value="Cytochrome c peroxidase"/>
    <property type="match status" value="1"/>
</dbReference>
<dbReference type="GO" id="GO:0020037">
    <property type="term" value="F:heme binding"/>
    <property type="evidence" value="ECO:0007669"/>
    <property type="project" value="InterPro"/>
</dbReference>
<evidence type="ECO:0000256" key="9">
    <source>
        <dbReference type="ARBA" id="ARBA00023002"/>
    </source>
</evidence>